<evidence type="ECO:0000313" key="3">
    <source>
        <dbReference type="Proteomes" id="UP001287356"/>
    </source>
</evidence>
<feature type="signal peptide" evidence="1">
    <location>
        <begin position="1"/>
        <end position="21"/>
    </location>
</feature>
<protein>
    <recommendedName>
        <fullName evidence="4">Secreted protein</fullName>
    </recommendedName>
</protein>
<organism evidence="2 3">
    <name type="scientific">Lasiosphaeria ovina</name>
    <dbReference type="NCBI Taxonomy" id="92902"/>
    <lineage>
        <taxon>Eukaryota</taxon>
        <taxon>Fungi</taxon>
        <taxon>Dikarya</taxon>
        <taxon>Ascomycota</taxon>
        <taxon>Pezizomycotina</taxon>
        <taxon>Sordariomycetes</taxon>
        <taxon>Sordariomycetidae</taxon>
        <taxon>Sordariales</taxon>
        <taxon>Lasiosphaeriaceae</taxon>
        <taxon>Lasiosphaeria</taxon>
    </lineage>
</organism>
<accession>A0AAE0NAJ1</accession>
<keyword evidence="1" id="KW-0732">Signal</keyword>
<evidence type="ECO:0000313" key="2">
    <source>
        <dbReference type="EMBL" id="KAK3376842.1"/>
    </source>
</evidence>
<dbReference type="EMBL" id="JAULSN010000003">
    <property type="protein sequence ID" value="KAK3376842.1"/>
    <property type="molecule type" value="Genomic_DNA"/>
</dbReference>
<reference evidence="2" key="1">
    <citation type="journal article" date="2023" name="Mol. Phylogenet. Evol.">
        <title>Genome-scale phylogeny and comparative genomics of the fungal order Sordariales.</title>
        <authorList>
            <person name="Hensen N."/>
            <person name="Bonometti L."/>
            <person name="Westerberg I."/>
            <person name="Brannstrom I.O."/>
            <person name="Guillou S."/>
            <person name="Cros-Aarteil S."/>
            <person name="Calhoun S."/>
            <person name="Haridas S."/>
            <person name="Kuo A."/>
            <person name="Mondo S."/>
            <person name="Pangilinan J."/>
            <person name="Riley R."/>
            <person name="LaButti K."/>
            <person name="Andreopoulos B."/>
            <person name="Lipzen A."/>
            <person name="Chen C."/>
            <person name="Yan M."/>
            <person name="Daum C."/>
            <person name="Ng V."/>
            <person name="Clum A."/>
            <person name="Steindorff A."/>
            <person name="Ohm R.A."/>
            <person name="Martin F."/>
            <person name="Silar P."/>
            <person name="Natvig D.O."/>
            <person name="Lalanne C."/>
            <person name="Gautier V."/>
            <person name="Ament-Velasquez S.L."/>
            <person name="Kruys A."/>
            <person name="Hutchinson M.I."/>
            <person name="Powell A.J."/>
            <person name="Barry K."/>
            <person name="Miller A.N."/>
            <person name="Grigoriev I.V."/>
            <person name="Debuchy R."/>
            <person name="Gladieux P."/>
            <person name="Hiltunen Thoren M."/>
            <person name="Johannesson H."/>
        </authorList>
    </citation>
    <scope>NUCLEOTIDE SEQUENCE</scope>
    <source>
        <strain evidence="2">CBS 958.72</strain>
    </source>
</reference>
<feature type="chain" id="PRO_5042092256" description="Secreted protein" evidence="1">
    <location>
        <begin position="22"/>
        <end position="144"/>
    </location>
</feature>
<keyword evidence="3" id="KW-1185">Reference proteome</keyword>
<name>A0AAE0NAJ1_9PEZI</name>
<comment type="caution">
    <text evidence="2">The sequence shown here is derived from an EMBL/GenBank/DDBJ whole genome shotgun (WGS) entry which is preliminary data.</text>
</comment>
<dbReference type="Proteomes" id="UP001287356">
    <property type="component" value="Unassembled WGS sequence"/>
</dbReference>
<sequence length="144" mass="15919">MPPGHLIVVTLTLRWAVLTRAGLLPPPVFGGAFTACSPVCSRWSRSWVVPGDPRRVVPAAPYIRAHPDGHHWDMDRCERPGQPTDQLNVRQAAVEPVKRYAPMENRRRGDCRMDVPVGTVVSSFVGVSARRPPKIYGSLFVSQA</sequence>
<evidence type="ECO:0000256" key="1">
    <source>
        <dbReference type="SAM" id="SignalP"/>
    </source>
</evidence>
<dbReference type="AlphaFoldDB" id="A0AAE0NAJ1"/>
<gene>
    <name evidence="2" type="ORF">B0T24DRAFT_230395</name>
</gene>
<evidence type="ECO:0008006" key="4">
    <source>
        <dbReference type="Google" id="ProtNLM"/>
    </source>
</evidence>
<proteinExistence type="predicted"/>
<reference evidence="2" key="2">
    <citation type="submission" date="2023-06" db="EMBL/GenBank/DDBJ databases">
        <authorList>
            <consortium name="Lawrence Berkeley National Laboratory"/>
            <person name="Haridas S."/>
            <person name="Hensen N."/>
            <person name="Bonometti L."/>
            <person name="Westerberg I."/>
            <person name="Brannstrom I.O."/>
            <person name="Guillou S."/>
            <person name="Cros-Aarteil S."/>
            <person name="Calhoun S."/>
            <person name="Kuo A."/>
            <person name="Mondo S."/>
            <person name="Pangilinan J."/>
            <person name="Riley R."/>
            <person name="Labutti K."/>
            <person name="Andreopoulos B."/>
            <person name="Lipzen A."/>
            <person name="Chen C."/>
            <person name="Yanf M."/>
            <person name="Daum C."/>
            <person name="Ng V."/>
            <person name="Clum A."/>
            <person name="Steindorff A."/>
            <person name="Ohm R."/>
            <person name="Martin F."/>
            <person name="Silar P."/>
            <person name="Natvig D."/>
            <person name="Lalanne C."/>
            <person name="Gautier V."/>
            <person name="Ament-Velasquez S.L."/>
            <person name="Kruys A."/>
            <person name="Hutchinson M.I."/>
            <person name="Powell A.J."/>
            <person name="Barry K."/>
            <person name="Miller A.N."/>
            <person name="Grigoriev I.V."/>
            <person name="Debuchy R."/>
            <person name="Gladieux P."/>
            <person name="Thoren M.H."/>
            <person name="Johannesson H."/>
        </authorList>
    </citation>
    <scope>NUCLEOTIDE SEQUENCE</scope>
    <source>
        <strain evidence="2">CBS 958.72</strain>
    </source>
</reference>